<evidence type="ECO:0000313" key="4">
    <source>
        <dbReference type="EMBL" id="KAG8457178.1"/>
    </source>
</evidence>
<sequence length="741" mass="73433">MLADEDALAQPLALVDAAFRAACDDPARLASGHGWGVRATIEAAVARAGGLARVPALDATPVETLRPGSLVRFQGMVQDTWDPEYYLGVYELRDLATGAITLKTGKFSDAVDAPPGSEVLPPPRGPPAERDGCRGRIYQRTPVFVVPTPGLSGWAAAARKAQCAGAAPGPAAHPARAKRAAPDDAGAGAGGRGVDADAGGMDVDDAAHDAFATKRTGARGVRGAAVDASLHPAVAAGFRYAGAANGNAAVGAGATAPAAGAAATGGRRTAVVVKLYDEEETGGVPHVSELVEFVGILSLERDTPEPETIAAGAPRGGAGVGGGDADGGWVDNDDERAHRPPSSAVPRLHCVSWARVGGRPNPLLPPAADAAARAAATAAARAAAPALRAAARGAFAAALGGDELAAEYVLLWALSAVTARVGPAGAQTAVGALPLSLVAPPPRAQRPAAPPAPLPSPPAISRALAALAPVTRHLPVTIGALNAGAYRPVRDVASALLSDAALQLPAGALLVADERTMGAGELSTAGVANLRALAALASRQTLEYGFGPYELAFETDVPTLFLSQGKPLAASAATTLADAGPGGAEACEVPVDAASIGGDDGARAPDAATAATAAAAAAAAAAAEVDAAMEAVVSRAPGGADAVRAYLTLAAEAPAALGEAIARTAQDAFVAARQADATVGAPTLHRWCTLARLRAQSELAAEVTTEHWSATLALEAERAARVRARASAVPARAGGGGGVLV</sequence>
<gene>
    <name evidence="4" type="ORF">KFE25_004395</name>
</gene>
<evidence type="ECO:0000256" key="1">
    <source>
        <dbReference type="ARBA" id="ARBA00004123"/>
    </source>
</evidence>
<dbReference type="Pfam" id="PF09739">
    <property type="entry name" value="MCM_bind"/>
    <property type="match status" value="2"/>
</dbReference>
<organism evidence="4 5">
    <name type="scientific">Diacronema lutheri</name>
    <name type="common">Unicellular marine alga</name>
    <name type="synonym">Monochrysis lutheri</name>
    <dbReference type="NCBI Taxonomy" id="2081491"/>
    <lineage>
        <taxon>Eukaryota</taxon>
        <taxon>Haptista</taxon>
        <taxon>Haptophyta</taxon>
        <taxon>Pavlovophyceae</taxon>
        <taxon>Pavlovales</taxon>
        <taxon>Pavlovaceae</taxon>
        <taxon>Diacronema</taxon>
    </lineage>
</organism>
<dbReference type="GO" id="GO:0005634">
    <property type="term" value="C:nucleus"/>
    <property type="evidence" value="ECO:0007669"/>
    <property type="project" value="UniProtKB-SubCell"/>
</dbReference>
<dbReference type="PANTHER" id="PTHR13489:SF0">
    <property type="entry name" value="MINI-CHROMOSOME MAINTENANCE COMPLEX-BINDING PROTEIN"/>
    <property type="match status" value="1"/>
</dbReference>
<dbReference type="EMBL" id="JAGTXO010000079">
    <property type="protein sequence ID" value="KAG8457178.1"/>
    <property type="molecule type" value="Genomic_DNA"/>
</dbReference>
<dbReference type="OMA" id="EEHTEMI"/>
<proteinExistence type="predicted"/>
<comment type="caution">
    <text evidence="4">The sequence shown here is derived from an EMBL/GenBank/DDBJ whole genome shotgun (WGS) entry which is preliminary data.</text>
</comment>
<protein>
    <recommendedName>
        <fullName evidence="6">Mini-chromosome maintenance complex-binding protein</fullName>
    </recommendedName>
</protein>
<dbReference type="AlphaFoldDB" id="A0A8J6C6Y1"/>
<evidence type="ECO:0008006" key="6">
    <source>
        <dbReference type="Google" id="ProtNLM"/>
    </source>
</evidence>
<keyword evidence="5" id="KW-1185">Reference proteome</keyword>
<evidence type="ECO:0000256" key="2">
    <source>
        <dbReference type="ARBA" id="ARBA00023242"/>
    </source>
</evidence>
<dbReference type="GO" id="GO:0003682">
    <property type="term" value="F:chromatin binding"/>
    <property type="evidence" value="ECO:0007669"/>
    <property type="project" value="TreeGrafter"/>
</dbReference>
<dbReference type="PANTHER" id="PTHR13489">
    <property type="entry name" value="MINI-CHROMOSOME MAINTENANCE COMPLEX-BINDING PROTEIN"/>
    <property type="match status" value="1"/>
</dbReference>
<feature type="region of interest" description="Disordered" evidence="3">
    <location>
        <begin position="166"/>
        <end position="193"/>
    </location>
</feature>
<dbReference type="Proteomes" id="UP000751190">
    <property type="component" value="Unassembled WGS sequence"/>
</dbReference>
<accession>A0A8J6C6Y1</accession>
<reference evidence="4" key="1">
    <citation type="submission" date="2021-05" db="EMBL/GenBank/DDBJ databases">
        <title>The genome of the haptophyte Pavlova lutheri (Diacronema luteri, Pavlovales) - a model for lipid biosynthesis in eukaryotic algae.</title>
        <authorList>
            <person name="Hulatt C.J."/>
            <person name="Posewitz M.C."/>
        </authorList>
    </citation>
    <scope>NUCLEOTIDE SEQUENCE</scope>
    <source>
        <strain evidence="4">NIVA-4/92</strain>
    </source>
</reference>
<keyword evidence="2" id="KW-0539">Nucleus</keyword>
<evidence type="ECO:0000313" key="5">
    <source>
        <dbReference type="Proteomes" id="UP000751190"/>
    </source>
</evidence>
<comment type="subcellular location">
    <subcellularLocation>
        <location evidence="1">Nucleus</location>
    </subcellularLocation>
</comment>
<name>A0A8J6C6Y1_DIALT</name>
<evidence type="ECO:0000256" key="3">
    <source>
        <dbReference type="SAM" id="MobiDB-lite"/>
    </source>
</evidence>
<dbReference type="OrthoDB" id="329666at2759"/>
<dbReference type="InterPro" id="IPR019140">
    <property type="entry name" value="MCM_complex-bd"/>
</dbReference>
<dbReference type="GO" id="GO:0006261">
    <property type="term" value="P:DNA-templated DNA replication"/>
    <property type="evidence" value="ECO:0007669"/>
    <property type="project" value="TreeGrafter"/>
</dbReference>